<protein>
    <submittedName>
        <fullName evidence="1">Uncharacterized protein</fullName>
    </submittedName>
</protein>
<sequence length="123" mass="13888">MKRLRQNIGGSQEVPLFIHADPEEQSPNSGPELQGVPSFIAGWADILYMREGRMKGFRSYRTCKLPSESATMSWMLPEDKRLLDQRQRSLSPKVWLAAQASCSCCLHLSSMSTGTRWNGTHEC</sequence>
<accession>A0A7J8DU50</accession>
<dbReference type="AlphaFoldDB" id="A0A7J8DU50"/>
<name>A0A7J8DU50_MOLMO</name>
<evidence type="ECO:0000313" key="1">
    <source>
        <dbReference type="EMBL" id="KAF6426412.1"/>
    </source>
</evidence>
<keyword evidence="2" id="KW-1185">Reference proteome</keyword>
<proteinExistence type="predicted"/>
<comment type="caution">
    <text evidence="1">The sequence shown here is derived from an EMBL/GenBank/DDBJ whole genome shotgun (WGS) entry which is preliminary data.</text>
</comment>
<dbReference type="Proteomes" id="UP000550707">
    <property type="component" value="Unassembled WGS sequence"/>
</dbReference>
<dbReference type="InParanoid" id="A0A7J8DU50"/>
<evidence type="ECO:0000313" key="2">
    <source>
        <dbReference type="Proteomes" id="UP000550707"/>
    </source>
</evidence>
<organism evidence="1 2">
    <name type="scientific">Molossus molossus</name>
    <name type="common">Pallas' mastiff bat</name>
    <name type="synonym">Vespertilio molossus</name>
    <dbReference type="NCBI Taxonomy" id="27622"/>
    <lineage>
        <taxon>Eukaryota</taxon>
        <taxon>Metazoa</taxon>
        <taxon>Chordata</taxon>
        <taxon>Craniata</taxon>
        <taxon>Vertebrata</taxon>
        <taxon>Euteleostomi</taxon>
        <taxon>Mammalia</taxon>
        <taxon>Eutheria</taxon>
        <taxon>Laurasiatheria</taxon>
        <taxon>Chiroptera</taxon>
        <taxon>Yangochiroptera</taxon>
        <taxon>Molossidae</taxon>
        <taxon>Molossus</taxon>
    </lineage>
</organism>
<gene>
    <name evidence="1" type="ORF">HJG59_009120</name>
</gene>
<reference evidence="1 2" key="1">
    <citation type="journal article" date="2020" name="Nature">
        <title>Six reference-quality genomes reveal evolution of bat adaptations.</title>
        <authorList>
            <person name="Jebb D."/>
            <person name="Huang Z."/>
            <person name="Pippel M."/>
            <person name="Hughes G.M."/>
            <person name="Lavrichenko K."/>
            <person name="Devanna P."/>
            <person name="Winkler S."/>
            <person name="Jermiin L.S."/>
            <person name="Skirmuntt E.C."/>
            <person name="Katzourakis A."/>
            <person name="Burkitt-Gray L."/>
            <person name="Ray D.A."/>
            <person name="Sullivan K.A.M."/>
            <person name="Roscito J.G."/>
            <person name="Kirilenko B.M."/>
            <person name="Davalos L.M."/>
            <person name="Corthals A.P."/>
            <person name="Power M.L."/>
            <person name="Jones G."/>
            <person name="Ransome R.D."/>
            <person name="Dechmann D.K.N."/>
            <person name="Locatelli A.G."/>
            <person name="Puechmaille S.J."/>
            <person name="Fedrigo O."/>
            <person name="Jarvis E.D."/>
            <person name="Hiller M."/>
            <person name="Vernes S.C."/>
            <person name="Myers E.W."/>
            <person name="Teeling E.C."/>
        </authorList>
    </citation>
    <scope>NUCLEOTIDE SEQUENCE [LARGE SCALE GENOMIC DNA]</scope>
    <source>
        <strain evidence="1">MMolMol1</strain>
        <tissue evidence="1">Muscle</tissue>
    </source>
</reference>
<dbReference type="EMBL" id="JACASF010000016">
    <property type="protein sequence ID" value="KAF6426412.1"/>
    <property type="molecule type" value="Genomic_DNA"/>
</dbReference>